<name>A0A429ZRI9_9ENTE</name>
<comment type="caution">
    <text evidence="1">The sequence shown here is derived from an EMBL/GenBank/DDBJ whole genome shotgun (WGS) entry which is preliminary data.</text>
</comment>
<dbReference type="AlphaFoldDB" id="A0A429ZRI9"/>
<dbReference type="Gene3D" id="2.170.120.30">
    <property type="match status" value="1"/>
</dbReference>
<dbReference type="Pfam" id="PF07949">
    <property type="entry name" value="YbbR"/>
    <property type="match status" value="2"/>
</dbReference>
<dbReference type="EMBL" id="NGJT01000001">
    <property type="protein sequence ID" value="RST96326.1"/>
    <property type="molecule type" value="Genomic_DNA"/>
</dbReference>
<keyword evidence="2" id="KW-1185">Reference proteome</keyword>
<dbReference type="InterPro" id="IPR012505">
    <property type="entry name" value="YbbR"/>
</dbReference>
<dbReference type="PANTHER" id="PTHR37804:SF1">
    <property type="entry name" value="CDAA REGULATORY PROTEIN CDAR"/>
    <property type="match status" value="1"/>
</dbReference>
<reference evidence="1 2" key="1">
    <citation type="submission" date="2017-05" db="EMBL/GenBank/DDBJ databases">
        <title>Vagococcus spp. assemblies.</title>
        <authorList>
            <person name="Gulvik C.A."/>
        </authorList>
    </citation>
    <scope>NUCLEOTIDE SEQUENCE [LARGE SCALE GENOMIC DNA]</scope>
    <source>
        <strain evidence="1 2">SS1994</strain>
    </source>
</reference>
<sequence length="327" mass="35864">MKNDSKSPWFIRILSLFFAILLYYNANSFVISNKPVTNTMSELQATAENVPVNVTYNQDKYFISGYQETVSVDLSSNNKILLDKESNAETRSFSVVMDLTKYSVGTHEVPLEIVGLPNSVKGTIKPGKLSVTIENKDSDTFKVEPAIDNKIYQEGYSTKEATVDPMTVKVSGSEVSVKEVDRVIAGISEKSNVTSNFSERVKPYAVNKSGEPLNVKIEPETVSVNVKVNVPSKRVKVTPVQSGTISKGIKDFTFTIKDDMVDIEGPKEVLDEINGIDLKIDTSNIRETVTSSYVVVVPNGVKVIPETVSVTVKPNEVKTSTSDSSSK</sequence>
<dbReference type="OrthoDB" id="2960905at2"/>
<dbReference type="Gene3D" id="2.170.120.40">
    <property type="entry name" value="YbbR-like domain"/>
    <property type="match status" value="2"/>
</dbReference>
<evidence type="ECO:0008006" key="3">
    <source>
        <dbReference type="Google" id="ProtNLM"/>
    </source>
</evidence>
<evidence type="ECO:0000313" key="2">
    <source>
        <dbReference type="Proteomes" id="UP000288490"/>
    </source>
</evidence>
<dbReference type="Proteomes" id="UP000288490">
    <property type="component" value="Unassembled WGS sequence"/>
</dbReference>
<dbReference type="RefSeq" id="WP_125955796.1">
    <property type="nucleotide sequence ID" value="NZ_JAQEJV010000001.1"/>
</dbReference>
<proteinExistence type="predicted"/>
<dbReference type="PANTHER" id="PTHR37804">
    <property type="entry name" value="CDAA REGULATORY PROTEIN CDAR"/>
    <property type="match status" value="1"/>
</dbReference>
<protein>
    <recommendedName>
        <fullName evidence="3">YbbR-like protein</fullName>
    </recommendedName>
</protein>
<dbReference type="InterPro" id="IPR053154">
    <property type="entry name" value="c-di-AMP_regulator"/>
</dbReference>
<evidence type="ECO:0000313" key="1">
    <source>
        <dbReference type="EMBL" id="RST96326.1"/>
    </source>
</evidence>
<accession>A0A429ZRI9</accession>
<organism evidence="1 2">
    <name type="scientific">Vagococcus bubulae</name>
    <dbReference type="NCBI Taxonomy" id="1977868"/>
    <lineage>
        <taxon>Bacteria</taxon>
        <taxon>Bacillati</taxon>
        <taxon>Bacillota</taxon>
        <taxon>Bacilli</taxon>
        <taxon>Lactobacillales</taxon>
        <taxon>Enterococcaceae</taxon>
        <taxon>Vagococcus</taxon>
    </lineage>
</organism>
<gene>
    <name evidence="1" type="ORF">CBF36_00925</name>
</gene>